<organism evidence="1 2">
    <name type="scientific">Caulobacter zeae</name>
    <dbReference type="NCBI Taxonomy" id="2055137"/>
    <lineage>
        <taxon>Bacteria</taxon>
        <taxon>Pseudomonadati</taxon>
        <taxon>Pseudomonadota</taxon>
        <taxon>Alphaproteobacteria</taxon>
        <taxon>Caulobacterales</taxon>
        <taxon>Caulobacteraceae</taxon>
        <taxon>Caulobacter</taxon>
    </lineage>
</organism>
<evidence type="ECO:0000313" key="2">
    <source>
        <dbReference type="Proteomes" id="UP000234479"/>
    </source>
</evidence>
<sequence>MADPTFAGFPQWLERVVSDSMDLEYPVGTLLHVVDAIPIHYSIRHGDHVVIERKQMGGSMVERTVKEVVVTPKGGIQFWGRSRNPKWNQALPMNGDGSDETEEVSIAALVLGSYRPRR</sequence>
<protein>
    <recommendedName>
        <fullName evidence="3">Peptidase S24/S26A/S26B/S26C domain-containing protein</fullName>
    </recommendedName>
</protein>
<dbReference type="EMBL" id="PJRS01000022">
    <property type="protein sequence ID" value="PLR25081.1"/>
    <property type="molecule type" value="Genomic_DNA"/>
</dbReference>
<keyword evidence="2" id="KW-1185">Reference proteome</keyword>
<name>A0A2N5DGC2_9CAUL</name>
<evidence type="ECO:0008006" key="3">
    <source>
        <dbReference type="Google" id="ProtNLM"/>
    </source>
</evidence>
<comment type="caution">
    <text evidence="1">The sequence shown here is derived from an EMBL/GenBank/DDBJ whole genome shotgun (WGS) entry which is preliminary data.</text>
</comment>
<accession>A0A2N5DGC2</accession>
<evidence type="ECO:0000313" key="1">
    <source>
        <dbReference type="EMBL" id="PLR25081.1"/>
    </source>
</evidence>
<proteinExistence type="predicted"/>
<gene>
    <name evidence="1" type="ORF">SGCZBJ_12665</name>
</gene>
<dbReference type="AlphaFoldDB" id="A0A2N5DGC2"/>
<dbReference type="CDD" id="cd06462">
    <property type="entry name" value="Peptidase_S24_S26"/>
    <property type="match status" value="1"/>
</dbReference>
<reference evidence="1 2" key="1">
    <citation type="submission" date="2017-12" db="EMBL/GenBank/DDBJ databases">
        <title>The genome sequence of Caulobacter sp. 410.</title>
        <authorList>
            <person name="Gao J."/>
            <person name="Mao X."/>
            <person name="Sun J."/>
        </authorList>
    </citation>
    <scope>NUCLEOTIDE SEQUENCE [LARGE SCALE GENOMIC DNA]</scope>
    <source>
        <strain evidence="1 2">410</strain>
    </source>
</reference>
<dbReference type="Proteomes" id="UP000234479">
    <property type="component" value="Unassembled WGS sequence"/>
</dbReference>